<evidence type="ECO:0000256" key="2">
    <source>
        <dbReference type="SAM" id="SignalP"/>
    </source>
</evidence>
<dbReference type="PROSITE" id="PS50846">
    <property type="entry name" value="HMA_2"/>
    <property type="match status" value="1"/>
</dbReference>
<keyword evidence="2" id="KW-0732">Signal</keyword>
<name>A0A212K5K8_9BACT</name>
<dbReference type="InterPro" id="IPR036163">
    <property type="entry name" value="HMA_dom_sf"/>
</dbReference>
<gene>
    <name evidence="4" type="ORF">KL86DYS2_13087</name>
</gene>
<accession>A0A212K5K8</accession>
<protein>
    <recommendedName>
        <fullName evidence="3">HMA domain-containing protein</fullName>
    </recommendedName>
</protein>
<keyword evidence="1" id="KW-0479">Metal-binding</keyword>
<dbReference type="GO" id="GO:0046872">
    <property type="term" value="F:metal ion binding"/>
    <property type="evidence" value="ECO:0007669"/>
    <property type="project" value="UniProtKB-KW"/>
</dbReference>
<dbReference type="EMBL" id="FLUL01000001">
    <property type="protein sequence ID" value="SBW07020.1"/>
    <property type="molecule type" value="Genomic_DNA"/>
</dbReference>
<dbReference type="Gene3D" id="3.30.70.100">
    <property type="match status" value="1"/>
</dbReference>
<sequence>MNAKIFVISFILMLSAGFTLNAQDKKGLKSDKETVVFTVSMTCENCQKRIEKNIAFEKGVTDMKVNLDDKTVTIEFKNSQTTVDKLKAAIEKLGYEVAVKTDKKIEAKK</sequence>
<evidence type="ECO:0000259" key="3">
    <source>
        <dbReference type="PROSITE" id="PS50846"/>
    </source>
</evidence>
<dbReference type="CDD" id="cd00371">
    <property type="entry name" value="HMA"/>
    <property type="match status" value="1"/>
</dbReference>
<dbReference type="InterPro" id="IPR006121">
    <property type="entry name" value="HMA_dom"/>
</dbReference>
<dbReference type="Pfam" id="PF00403">
    <property type="entry name" value="HMA"/>
    <property type="match status" value="1"/>
</dbReference>
<dbReference type="RefSeq" id="WP_252638373.1">
    <property type="nucleotide sequence ID" value="NZ_LT599021.1"/>
</dbReference>
<dbReference type="AlphaFoldDB" id="A0A212K5K8"/>
<evidence type="ECO:0000313" key="4">
    <source>
        <dbReference type="EMBL" id="SBW07020.1"/>
    </source>
</evidence>
<dbReference type="SUPFAM" id="SSF55008">
    <property type="entry name" value="HMA, heavy metal-associated domain"/>
    <property type="match status" value="1"/>
</dbReference>
<feature type="signal peptide" evidence="2">
    <location>
        <begin position="1"/>
        <end position="22"/>
    </location>
</feature>
<organism evidence="4">
    <name type="scientific">uncultured Dysgonomonas sp</name>
    <dbReference type="NCBI Taxonomy" id="206096"/>
    <lineage>
        <taxon>Bacteria</taxon>
        <taxon>Pseudomonadati</taxon>
        <taxon>Bacteroidota</taxon>
        <taxon>Bacteroidia</taxon>
        <taxon>Bacteroidales</taxon>
        <taxon>Dysgonomonadaceae</taxon>
        <taxon>Dysgonomonas</taxon>
        <taxon>environmental samples</taxon>
    </lineage>
</organism>
<evidence type="ECO:0000256" key="1">
    <source>
        <dbReference type="ARBA" id="ARBA00022723"/>
    </source>
</evidence>
<feature type="chain" id="PRO_5012442702" description="HMA domain-containing protein" evidence="2">
    <location>
        <begin position="23"/>
        <end position="109"/>
    </location>
</feature>
<feature type="domain" description="HMA" evidence="3">
    <location>
        <begin position="32"/>
        <end position="98"/>
    </location>
</feature>
<proteinExistence type="predicted"/>
<reference evidence="4" key="1">
    <citation type="submission" date="2016-04" db="EMBL/GenBank/DDBJ databases">
        <authorList>
            <person name="Evans L.H."/>
            <person name="Alamgir A."/>
            <person name="Owens N."/>
            <person name="Weber N.D."/>
            <person name="Virtaneva K."/>
            <person name="Barbian K."/>
            <person name="Babar A."/>
            <person name="Rosenke K."/>
        </authorList>
    </citation>
    <scope>NUCLEOTIDE SEQUENCE</scope>
    <source>
        <strain evidence="4">86-2</strain>
    </source>
</reference>
<dbReference type="FunFam" id="3.30.70.100:FF:000001">
    <property type="entry name" value="ATPase copper transporting beta"/>
    <property type="match status" value="1"/>
</dbReference>